<feature type="region of interest" description="Disordered" evidence="9">
    <location>
        <begin position="54"/>
        <end position="74"/>
    </location>
</feature>
<keyword evidence="3" id="KW-0812">Transmembrane</keyword>
<dbReference type="PANTHER" id="PTHR15415">
    <property type="entry name" value="MITOFILIN"/>
    <property type="match status" value="1"/>
</dbReference>
<evidence type="ECO:0000313" key="10">
    <source>
        <dbReference type="EMBL" id="KAA0036275.1"/>
    </source>
</evidence>
<evidence type="ECO:0000256" key="8">
    <source>
        <dbReference type="SAM" id="Coils"/>
    </source>
</evidence>
<feature type="compositionally biased region" description="Basic and acidic residues" evidence="9">
    <location>
        <begin position="142"/>
        <end position="153"/>
    </location>
</feature>
<reference evidence="12 13" key="1">
    <citation type="submission" date="2019-08" db="EMBL/GenBank/DDBJ databases">
        <title>Draft genome sequences of two oriental melons (Cucumis melo L. var makuwa).</title>
        <authorList>
            <person name="Kwon S.-Y."/>
        </authorList>
    </citation>
    <scope>NUCLEOTIDE SEQUENCE [LARGE SCALE GENOMIC DNA]</scope>
    <source>
        <strain evidence="13">cv. Chang Bougi</strain>
        <strain evidence="12">cv. SW 3</strain>
        <tissue evidence="11">Leaf</tissue>
    </source>
</reference>
<feature type="compositionally biased region" description="Polar residues" evidence="9">
    <location>
        <begin position="221"/>
        <end position="237"/>
    </location>
</feature>
<proteinExistence type="inferred from homology"/>
<dbReference type="GO" id="GO:0042407">
    <property type="term" value="P:cristae formation"/>
    <property type="evidence" value="ECO:0007669"/>
    <property type="project" value="TreeGrafter"/>
</dbReference>
<evidence type="ECO:0000256" key="1">
    <source>
        <dbReference type="ARBA" id="ARBA00004273"/>
    </source>
</evidence>
<comment type="caution">
    <text evidence="11">The sequence shown here is derived from an EMBL/GenBank/DDBJ whole genome shotgun (WGS) entry which is preliminary data.</text>
</comment>
<accession>A0A5D3CQQ5</accession>
<protein>
    <submittedName>
        <fullName evidence="11">MICOS complex subunit MIC60 isoform X2</fullName>
    </submittedName>
</protein>
<dbReference type="PANTHER" id="PTHR15415:SF7">
    <property type="entry name" value="MICOS COMPLEX SUBUNIT MIC60"/>
    <property type="match status" value="1"/>
</dbReference>
<keyword evidence="8" id="KW-0175">Coiled coil</keyword>
<evidence type="ECO:0000256" key="2">
    <source>
        <dbReference type="ARBA" id="ARBA00010877"/>
    </source>
</evidence>
<feature type="compositionally biased region" description="Basic and acidic residues" evidence="9">
    <location>
        <begin position="163"/>
        <end position="202"/>
    </location>
</feature>
<keyword evidence="6" id="KW-0496">Mitochondrion</keyword>
<keyword evidence="5" id="KW-1133">Transmembrane helix</keyword>
<name>A0A5D3CQQ5_CUCMM</name>
<feature type="coiled-coil region" evidence="8">
    <location>
        <begin position="359"/>
        <end position="468"/>
    </location>
</feature>
<evidence type="ECO:0000313" key="12">
    <source>
        <dbReference type="Proteomes" id="UP000321393"/>
    </source>
</evidence>
<keyword evidence="4" id="KW-0999">Mitochondrion inner membrane</keyword>
<dbReference type="STRING" id="1194695.A0A5D3CQQ5"/>
<sequence length="673" mass="74085">MFSFVSGDLPPVNSEIIISSICWKDSEAEFTPGKFLLQVQCWHTPPCISTRREFSSAPKQNLKPQPTNVPPDSGNSIPKVVFGSVVIGAAVFAAYQAGYLDQRTVDIEQNPSVESTKTVQKSDSDNVQPLVVQKFDLPSSEETEKSDSVREETESSNPIVESTDQKAGTDAHLSHLDAWGKEKDDSQFEDSSRTLPHEKIEEENLPEFTQSGSQIEDENLGSKTSTDENLNMQSTELSTRDWPHDEVQTSPISSKTDAEPAQVDIRIPPQEDTIAEEKLKELNDTSEDTGEPSSLLEAYHLKGEAGMTSLGGGSKDETNKFSKEREALIAEIEELNDGYISKDGKLVIDFLQAIHAAEKRQAELDYRRFADEKMALRNKLDEALRDARVREVMHAEKAAMLDKELKREKTKAAAALMSLQEKLEEKFQKELEQKENELGSKLRKLQDLAKAELAAAIASEKAAQIEKMAEANLHINALCMAFYARSEEARQSHSAQKLALGALALEDALSKGLPIQAEIEALRVNLQGVDKDSNLELILSSIPKEILNHGSDTLLQMTQKFDALKAPLRHLSLIPPGGGGILAHSLARVASWLKVKEADQSGTGIESIINQVESCLAEGNLAEAAHSLEEGVKGTKAEEVVHDWRQEQQLEPFGHFSGLRQTHIATFCQSGSG</sequence>
<dbReference type="AlphaFoldDB" id="A0A5D3CQQ5"/>
<organism evidence="11 13">
    <name type="scientific">Cucumis melo var. makuwa</name>
    <name type="common">Oriental melon</name>
    <dbReference type="NCBI Taxonomy" id="1194695"/>
    <lineage>
        <taxon>Eukaryota</taxon>
        <taxon>Viridiplantae</taxon>
        <taxon>Streptophyta</taxon>
        <taxon>Embryophyta</taxon>
        <taxon>Tracheophyta</taxon>
        <taxon>Spermatophyta</taxon>
        <taxon>Magnoliopsida</taxon>
        <taxon>eudicotyledons</taxon>
        <taxon>Gunneridae</taxon>
        <taxon>Pentapetalae</taxon>
        <taxon>rosids</taxon>
        <taxon>fabids</taxon>
        <taxon>Cucurbitales</taxon>
        <taxon>Cucurbitaceae</taxon>
        <taxon>Benincaseae</taxon>
        <taxon>Cucumis</taxon>
    </lineage>
</organism>
<evidence type="ECO:0000256" key="3">
    <source>
        <dbReference type="ARBA" id="ARBA00022692"/>
    </source>
</evidence>
<gene>
    <name evidence="11" type="ORF">E5676_scaffold255G002570</name>
    <name evidence="10" type="ORF">E6C27_scaffold18G00740</name>
</gene>
<feature type="compositionally biased region" description="Polar residues" evidence="9">
    <location>
        <begin position="57"/>
        <end position="66"/>
    </location>
</feature>
<evidence type="ECO:0000256" key="5">
    <source>
        <dbReference type="ARBA" id="ARBA00022989"/>
    </source>
</evidence>
<evidence type="ECO:0000256" key="4">
    <source>
        <dbReference type="ARBA" id="ARBA00022792"/>
    </source>
</evidence>
<feature type="compositionally biased region" description="Basic and acidic residues" evidence="9">
    <location>
        <begin position="238"/>
        <end position="247"/>
    </location>
</feature>
<evidence type="ECO:0000256" key="7">
    <source>
        <dbReference type="ARBA" id="ARBA00023136"/>
    </source>
</evidence>
<evidence type="ECO:0000313" key="13">
    <source>
        <dbReference type="Proteomes" id="UP000321947"/>
    </source>
</evidence>
<feature type="region of interest" description="Disordered" evidence="9">
    <location>
        <begin position="114"/>
        <end position="261"/>
    </location>
</feature>
<dbReference type="OrthoDB" id="10261039at2759"/>
<dbReference type="EMBL" id="SSTD01010113">
    <property type="protein sequence ID" value="TYK12669.1"/>
    <property type="molecule type" value="Genomic_DNA"/>
</dbReference>
<feature type="compositionally biased region" description="Polar residues" evidence="9">
    <location>
        <begin position="114"/>
        <end position="127"/>
    </location>
</feature>
<dbReference type="Proteomes" id="UP000321393">
    <property type="component" value="Unassembled WGS sequence"/>
</dbReference>
<comment type="subcellular location">
    <subcellularLocation>
        <location evidence="1">Mitochondrion inner membrane</location>
    </subcellularLocation>
</comment>
<evidence type="ECO:0000256" key="6">
    <source>
        <dbReference type="ARBA" id="ARBA00023128"/>
    </source>
</evidence>
<evidence type="ECO:0000256" key="9">
    <source>
        <dbReference type="SAM" id="MobiDB-lite"/>
    </source>
</evidence>
<comment type="similarity">
    <text evidence="2">Belongs to the MICOS complex subunit Mic60 family.</text>
</comment>
<evidence type="ECO:0000313" key="11">
    <source>
        <dbReference type="EMBL" id="TYK12669.1"/>
    </source>
</evidence>
<dbReference type="InterPro" id="IPR019133">
    <property type="entry name" value="MIC60"/>
</dbReference>
<keyword evidence="7" id="KW-0472">Membrane</keyword>
<dbReference type="Proteomes" id="UP000321947">
    <property type="component" value="Unassembled WGS sequence"/>
</dbReference>
<dbReference type="GO" id="GO:0061617">
    <property type="term" value="C:MICOS complex"/>
    <property type="evidence" value="ECO:0007669"/>
    <property type="project" value="TreeGrafter"/>
</dbReference>
<dbReference type="EMBL" id="SSTE01019703">
    <property type="protein sequence ID" value="KAA0036275.1"/>
    <property type="molecule type" value="Genomic_DNA"/>
</dbReference>
<dbReference type="Pfam" id="PF09731">
    <property type="entry name" value="Mitofilin"/>
    <property type="match status" value="1"/>
</dbReference>